<evidence type="ECO:0000313" key="4">
    <source>
        <dbReference type="Proteomes" id="UP001277471"/>
    </source>
</evidence>
<dbReference type="GO" id="GO:0003677">
    <property type="term" value="F:DNA binding"/>
    <property type="evidence" value="ECO:0007669"/>
    <property type="project" value="InterPro"/>
</dbReference>
<gene>
    <name evidence="2" type="ORF">D3868_28225</name>
    <name evidence="1" type="ORF">SIM66_00445</name>
</gene>
<sequence length="80" mass="8790">MFLAFLDRHGLTQVEFADWLGTKKGTVWRWTLPPDDPNSRAVPIGVRAFCIAYDVMPEKVRKSVLAALKAASSASPDQGS</sequence>
<evidence type="ECO:0000313" key="1">
    <source>
        <dbReference type="EMBL" id="MDX5949677.1"/>
    </source>
</evidence>
<keyword evidence="2" id="KW-0614">Plasmid</keyword>
<dbReference type="InterPro" id="IPR010982">
    <property type="entry name" value="Lambda_DNA-bd_dom_sf"/>
</dbReference>
<evidence type="ECO:0000313" key="3">
    <source>
        <dbReference type="Proteomes" id="UP000298774"/>
    </source>
</evidence>
<reference evidence="1 4" key="2">
    <citation type="submission" date="2023-11" db="EMBL/GenBank/DDBJ databases">
        <title>MicrobeMod: A computational toolkit for identifying prokaryotic methylation and restriction-modification with nanopore sequencing.</title>
        <authorList>
            <person name="Crits-Christoph A."/>
            <person name="Kang S.C."/>
            <person name="Lee H."/>
            <person name="Ostrov N."/>
        </authorList>
    </citation>
    <scope>NUCLEOTIDE SEQUENCE [LARGE SCALE GENOMIC DNA]</scope>
    <source>
        <strain evidence="1 4">ATCC 29145</strain>
    </source>
</reference>
<proteinExistence type="predicted"/>
<name>A0A4D8QPU0_AZOBR</name>
<dbReference type="SUPFAM" id="SSF47413">
    <property type="entry name" value="lambda repressor-like DNA-binding domains"/>
    <property type="match status" value="1"/>
</dbReference>
<dbReference type="Proteomes" id="UP000298774">
    <property type="component" value="Plasmid p3"/>
</dbReference>
<dbReference type="RefSeq" id="WP_105217778.1">
    <property type="nucleotide sequence ID" value="NZ_CP032342.1"/>
</dbReference>
<reference evidence="2 3" key="1">
    <citation type="submission" date="2018-09" db="EMBL/GenBank/DDBJ databases">
        <title>Whole genome based analysis of evolution and adaptive divergence in Indian and Brazilian strains of Azospirillum brasilense.</title>
        <authorList>
            <person name="Singh C."/>
            <person name="Tripathi A.K."/>
        </authorList>
    </citation>
    <scope>NUCLEOTIDE SEQUENCE [LARGE SCALE GENOMIC DNA]</scope>
    <source>
        <strain evidence="2 3">MTCC4038</strain>
        <plasmid evidence="2 3">p3</plasmid>
    </source>
</reference>
<dbReference type="Proteomes" id="UP001277471">
    <property type="component" value="Unassembled WGS sequence"/>
</dbReference>
<geneLocation type="plasmid" evidence="2 3">
    <name>p3</name>
</geneLocation>
<evidence type="ECO:0000313" key="2">
    <source>
        <dbReference type="EMBL" id="QCO12898.1"/>
    </source>
</evidence>
<dbReference type="GeneID" id="56447918"/>
<dbReference type="EMBL" id="JAWXYC010000001">
    <property type="protein sequence ID" value="MDX5949677.1"/>
    <property type="molecule type" value="Genomic_DNA"/>
</dbReference>
<keyword evidence="4" id="KW-1185">Reference proteome</keyword>
<organism evidence="2 3">
    <name type="scientific">Azospirillum brasilense</name>
    <dbReference type="NCBI Taxonomy" id="192"/>
    <lineage>
        <taxon>Bacteria</taxon>
        <taxon>Pseudomonadati</taxon>
        <taxon>Pseudomonadota</taxon>
        <taxon>Alphaproteobacteria</taxon>
        <taxon>Rhodospirillales</taxon>
        <taxon>Azospirillaceae</taxon>
        <taxon>Azospirillum</taxon>
    </lineage>
</organism>
<protein>
    <submittedName>
        <fullName evidence="2">Transcriptional regulator</fullName>
    </submittedName>
</protein>
<dbReference type="EMBL" id="CP032342">
    <property type="protein sequence ID" value="QCO12898.1"/>
    <property type="molecule type" value="Genomic_DNA"/>
</dbReference>
<accession>A0A4D8QPU0</accession>
<dbReference type="AlphaFoldDB" id="A0A4D8QPU0"/>